<organism evidence="6 7">
    <name type="scientific">Streptomyces vinaceus</name>
    <dbReference type="NCBI Taxonomy" id="1960"/>
    <lineage>
        <taxon>Bacteria</taxon>
        <taxon>Bacillati</taxon>
        <taxon>Actinomycetota</taxon>
        <taxon>Actinomycetes</taxon>
        <taxon>Kitasatosporales</taxon>
        <taxon>Streptomycetaceae</taxon>
        <taxon>Streptomyces</taxon>
    </lineage>
</organism>
<dbReference type="Pfam" id="PF01614">
    <property type="entry name" value="IclR_C"/>
    <property type="match status" value="1"/>
</dbReference>
<evidence type="ECO:0000256" key="1">
    <source>
        <dbReference type="ARBA" id="ARBA00023015"/>
    </source>
</evidence>
<evidence type="ECO:0000256" key="3">
    <source>
        <dbReference type="ARBA" id="ARBA00023163"/>
    </source>
</evidence>
<dbReference type="SUPFAM" id="SSF46785">
    <property type="entry name" value="Winged helix' DNA-binding domain"/>
    <property type="match status" value="1"/>
</dbReference>
<sequence>MAGSSALEKTLRIIEELSAPGGPHRLAEVAAASGVPKSSTYRILASLVEQGYAVTDGEGSYGIGLRLRSVAARVCAERPEGITELLEFLHKGTGHAVHLALRHGAALTYIRKVESGRPFRSPARLGMRAALHSTAIGRSVLAHLPPEEARALCRAAGAPAHAPGELSEVRELGYALDDAEEGTQAGAGAGSGAVRCLAAPVFGHDGAPVGGISLTAAAALTTRTELERFSPALLEAARGVELLLQRG</sequence>
<dbReference type="SUPFAM" id="SSF55781">
    <property type="entry name" value="GAF domain-like"/>
    <property type="match status" value="1"/>
</dbReference>
<dbReference type="InterPro" id="IPR050707">
    <property type="entry name" value="HTH_MetabolicPath_Reg"/>
</dbReference>
<protein>
    <submittedName>
        <fullName evidence="6">IclR family transcriptional regulator</fullName>
    </submittedName>
</protein>
<evidence type="ECO:0000259" key="5">
    <source>
        <dbReference type="PROSITE" id="PS51078"/>
    </source>
</evidence>
<dbReference type="KEGG" id="svn:CP980_19325"/>
<evidence type="ECO:0000313" key="6">
    <source>
        <dbReference type="EMBL" id="QEV46962.1"/>
    </source>
</evidence>
<keyword evidence="1" id="KW-0805">Transcription regulation</keyword>
<feature type="domain" description="HTH iclR-type" evidence="4">
    <location>
        <begin position="4"/>
        <end position="65"/>
    </location>
</feature>
<dbReference type="InterPro" id="IPR036390">
    <property type="entry name" value="WH_DNA-bd_sf"/>
</dbReference>
<name>A0A5J6JB01_STRVI</name>
<accession>A0A5J6JB01</accession>
<proteinExistence type="predicted"/>
<dbReference type="GO" id="GO:0003700">
    <property type="term" value="F:DNA-binding transcription factor activity"/>
    <property type="evidence" value="ECO:0007669"/>
    <property type="project" value="TreeGrafter"/>
</dbReference>
<reference evidence="6 7" key="1">
    <citation type="submission" date="2017-09" db="EMBL/GenBank/DDBJ databases">
        <authorList>
            <person name="Lee N."/>
            <person name="Cho B.-K."/>
        </authorList>
    </citation>
    <scope>NUCLEOTIDE SEQUENCE [LARGE SCALE GENOMIC DNA]</scope>
    <source>
        <strain evidence="6 7">ATCC 27476</strain>
    </source>
</reference>
<dbReference type="PANTHER" id="PTHR30136">
    <property type="entry name" value="HELIX-TURN-HELIX TRANSCRIPTIONAL REGULATOR, ICLR FAMILY"/>
    <property type="match status" value="1"/>
</dbReference>
<dbReference type="AlphaFoldDB" id="A0A5J6JB01"/>
<dbReference type="Gene3D" id="3.30.450.40">
    <property type="match status" value="1"/>
</dbReference>
<dbReference type="EMBL" id="CP023692">
    <property type="protein sequence ID" value="QEV46962.1"/>
    <property type="molecule type" value="Genomic_DNA"/>
</dbReference>
<dbReference type="InterPro" id="IPR036388">
    <property type="entry name" value="WH-like_DNA-bd_sf"/>
</dbReference>
<dbReference type="InterPro" id="IPR005471">
    <property type="entry name" value="Tscrpt_reg_IclR_N"/>
</dbReference>
<dbReference type="GO" id="GO:0003677">
    <property type="term" value="F:DNA binding"/>
    <property type="evidence" value="ECO:0007669"/>
    <property type="project" value="UniProtKB-KW"/>
</dbReference>
<dbReference type="Proteomes" id="UP000325563">
    <property type="component" value="Chromosome"/>
</dbReference>
<evidence type="ECO:0000259" key="4">
    <source>
        <dbReference type="PROSITE" id="PS51077"/>
    </source>
</evidence>
<dbReference type="InterPro" id="IPR029016">
    <property type="entry name" value="GAF-like_dom_sf"/>
</dbReference>
<dbReference type="PANTHER" id="PTHR30136:SF24">
    <property type="entry name" value="HTH-TYPE TRANSCRIPTIONAL REPRESSOR ALLR"/>
    <property type="match status" value="1"/>
</dbReference>
<dbReference type="Pfam" id="PF09339">
    <property type="entry name" value="HTH_IclR"/>
    <property type="match status" value="1"/>
</dbReference>
<evidence type="ECO:0000256" key="2">
    <source>
        <dbReference type="ARBA" id="ARBA00023125"/>
    </source>
</evidence>
<dbReference type="GO" id="GO:0045892">
    <property type="term" value="P:negative regulation of DNA-templated transcription"/>
    <property type="evidence" value="ECO:0007669"/>
    <property type="project" value="TreeGrafter"/>
</dbReference>
<keyword evidence="7" id="KW-1185">Reference proteome</keyword>
<dbReference type="InterPro" id="IPR014757">
    <property type="entry name" value="Tscrpt_reg_IclR_C"/>
</dbReference>
<dbReference type="Gene3D" id="1.10.10.10">
    <property type="entry name" value="Winged helix-like DNA-binding domain superfamily/Winged helix DNA-binding domain"/>
    <property type="match status" value="1"/>
</dbReference>
<feature type="domain" description="IclR-ED" evidence="5">
    <location>
        <begin position="66"/>
        <end position="246"/>
    </location>
</feature>
<dbReference type="PROSITE" id="PS51077">
    <property type="entry name" value="HTH_ICLR"/>
    <property type="match status" value="1"/>
</dbReference>
<evidence type="ECO:0000313" key="7">
    <source>
        <dbReference type="Proteomes" id="UP000325563"/>
    </source>
</evidence>
<keyword evidence="2" id="KW-0238">DNA-binding</keyword>
<keyword evidence="3" id="KW-0804">Transcription</keyword>
<dbReference type="SMART" id="SM00346">
    <property type="entry name" value="HTH_ICLR"/>
    <property type="match status" value="1"/>
</dbReference>
<gene>
    <name evidence="6" type="ORF">CP980_19325</name>
</gene>
<dbReference type="PROSITE" id="PS51078">
    <property type="entry name" value="ICLR_ED"/>
    <property type="match status" value="1"/>
</dbReference>